<comment type="caution">
    <text evidence="7">The sequence shown here is derived from an EMBL/GenBank/DDBJ whole genome shotgun (WGS) entry which is preliminary data.</text>
</comment>
<dbReference type="CDD" id="cd12148">
    <property type="entry name" value="fungal_TF_MHR"/>
    <property type="match status" value="1"/>
</dbReference>
<dbReference type="GO" id="GO:0000981">
    <property type="term" value="F:DNA-binding transcription factor activity, RNA polymerase II-specific"/>
    <property type="evidence" value="ECO:0007669"/>
    <property type="project" value="TreeGrafter"/>
</dbReference>
<keyword evidence="8" id="KW-1185">Reference proteome</keyword>
<feature type="compositionally biased region" description="Polar residues" evidence="5">
    <location>
        <begin position="644"/>
        <end position="653"/>
    </location>
</feature>
<dbReference type="SMART" id="SM00906">
    <property type="entry name" value="Fungal_trans"/>
    <property type="match status" value="1"/>
</dbReference>
<dbReference type="AlphaFoldDB" id="A0A439DIH1"/>
<dbReference type="Pfam" id="PF04082">
    <property type="entry name" value="Fungal_trans"/>
    <property type="match status" value="1"/>
</dbReference>
<evidence type="ECO:0000259" key="6">
    <source>
        <dbReference type="SMART" id="SM00906"/>
    </source>
</evidence>
<dbReference type="GO" id="GO:0000978">
    <property type="term" value="F:RNA polymerase II cis-regulatory region sequence-specific DNA binding"/>
    <property type="evidence" value="ECO:0007669"/>
    <property type="project" value="TreeGrafter"/>
</dbReference>
<feature type="region of interest" description="Disordered" evidence="5">
    <location>
        <begin position="82"/>
        <end position="114"/>
    </location>
</feature>
<keyword evidence="1" id="KW-0805">Transcription regulation</keyword>
<evidence type="ECO:0000256" key="2">
    <source>
        <dbReference type="ARBA" id="ARBA00023125"/>
    </source>
</evidence>
<accession>A0A439DIH1</accession>
<protein>
    <recommendedName>
        <fullName evidence="6">Xylanolytic transcriptional activator regulatory domain-containing protein</fullName>
    </recommendedName>
</protein>
<dbReference type="EMBL" id="RYZI01000012">
    <property type="protein sequence ID" value="RWA14194.1"/>
    <property type="molecule type" value="Genomic_DNA"/>
</dbReference>
<dbReference type="InterPro" id="IPR007219">
    <property type="entry name" value="XnlR_reg_dom"/>
</dbReference>
<dbReference type="STRING" id="363999.A0A439DIH1"/>
<dbReference type="PANTHER" id="PTHR47424:SF3">
    <property type="entry name" value="REGULATORY PROTEIN GAL4"/>
    <property type="match status" value="1"/>
</dbReference>
<evidence type="ECO:0000313" key="7">
    <source>
        <dbReference type="EMBL" id="RWA14194.1"/>
    </source>
</evidence>
<evidence type="ECO:0000256" key="5">
    <source>
        <dbReference type="SAM" id="MobiDB-lite"/>
    </source>
</evidence>
<feature type="domain" description="Xylanolytic transcriptional activator regulatory" evidence="6">
    <location>
        <begin position="290"/>
        <end position="363"/>
    </location>
</feature>
<keyword evidence="4" id="KW-0539">Nucleus</keyword>
<reference evidence="7 8" key="1">
    <citation type="submission" date="2018-12" db="EMBL/GenBank/DDBJ databases">
        <title>Draft genome sequence of Xylaria grammica IHI A82.</title>
        <authorList>
            <person name="Buettner E."/>
            <person name="Kellner H."/>
        </authorList>
    </citation>
    <scope>NUCLEOTIDE SEQUENCE [LARGE SCALE GENOMIC DNA]</scope>
    <source>
        <strain evidence="7 8">IHI A82</strain>
    </source>
</reference>
<dbReference type="PANTHER" id="PTHR47424">
    <property type="entry name" value="REGULATORY PROTEIN GAL4"/>
    <property type="match status" value="1"/>
</dbReference>
<dbReference type="Proteomes" id="UP000286045">
    <property type="component" value="Unassembled WGS sequence"/>
</dbReference>
<keyword evidence="2" id="KW-0238">DNA-binding</keyword>
<proteinExistence type="predicted"/>
<keyword evidence="3" id="KW-0804">Transcription</keyword>
<dbReference type="GO" id="GO:0005634">
    <property type="term" value="C:nucleus"/>
    <property type="evidence" value="ECO:0007669"/>
    <property type="project" value="TreeGrafter"/>
</dbReference>
<dbReference type="GO" id="GO:0008270">
    <property type="term" value="F:zinc ion binding"/>
    <property type="evidence" value="ECO:0007669"/>
    <property type="project" value="InterPro"/>
</dbReference>
<dbReference type="GO" id="GO:0006351">
    <property type="term" value="P:DNA-templated transcription"/>
    <property type="evidence" value="ECO:0007669"/>
    <property type="project" value="InterPro"/>
</dbReference>
<gene>
    <name evidence="7" type="ORF">EKO27_g912</name>
</gene>
<sequence>MPLVTRAKTPAKIYKFPISPNTSLQVGRTGYETIAHSNWLVPNLRVLYLWRLDSLHAIPDDDSLRGYLEHLEARLKAIERTPEHVKRAQDSSRVGTPSVQGPSPGNRGSISSCDGSRVATDLVEIEAAEDAADAMGAMQFTDEEDWAYFDASRERKSDGGGVNIYMLPSEERMSSMIQAYFAKTGHLLPFIHEESFLRSYHKMKMSNFGKVRRTWLGPLNIIFAMATTLSNTQHVSSEERIEESDVFYQRANGLCDKESRKNISIELVIAVQYLLILGQYLQGTKKSVQAWTVHGLAITVAFQLGLQSPKTNRGFRPLECEIRNRVWFGCILLDSTLSMTFGRPAIIPQSYVKLSLPSTSVHMVGNRNENATGPYLDAMYFTETIKLYEVMYRIIDECYGQNLGLEDSPGDTETISLVLGGDRGLEKWKTDLQQMQGLSVRSIPLESRDMEALGQEDVILGRFRMVLSLRYHNLRILLHRPVLERFLGECGDRIRTGDGRNFLRRFGIDSVETCVNSAMIIISIVRTIVSSTGWRRDLLGAWNFSLFYAFNAALVIFAAHHLSRNESKHGAHQDVLRWGFTDASLPYFNMAITALQGLDPGNQVVERCVNHLSHLAGGLGGAGKSTGNDSVGRAMLQPYREQGTAYQDSSVEASTEREQSAEQYTAASDHDQSNPQSTYQPLGPPGVEIDFDEFMLDTEFYLFANNRLGMAG</sequence>
<feature type="region of interest" description="Disordered" evidence="5">
    <location>
        <begin position="642"/>
        <end position="686"/>
    </location>
</feature>
<evidence type="ECO:0000256" key="4">
    <source>
        <dbReference type="ARBA" id="ARBA00023242"/>
    </source>
</evidence>
<dbReference type="GO" id="GO:0000435">
    <property type="term" value="P:positive regulation of transcription from RNA polymerase II promoter by galactose"/>
    <property type="evidence" value="ECO:0007669"/>
    <property type="project" value="TreeGrafter"/>
</dbReference>
<evidence type="ECO:0000313" key="8">
    <source>
        <dbReference type="Proteomes" id="UP000286045"/>
    </source>
</evidence>
<dbReference type="InterPro" id="IPR051127">
    <property type="entry name" value="Fungal_SecMet_Regulators"/>
</dbReference>
<name>A0A439DIH1_9PEZI</name>
<organism evidence="7 8">
    <name type="scientific">Xylaria grammica</name>
    <dbReference type="NCBI Taxonomy" id="363999"/>
    <lineage>
        <taxon>Eukaryota</taxon>
        <taxon>Fungi</taxon>
        <taxon>Dikarya</taxon>
        <taxon>Ascomycota</taxon>
        <taxon>Pezizomycotina</taxon>
        <taxon>Sordariomycetes</taxon>
        <taxon>Xylariomycetidae</taxon>
        <taxon>Xylariales</taxon>
        <taxon>Xylariaceae</taxon>
        <taxon>Xylaria</taxon>
    </lineage>
</organism>
<feature type="compositionally biased region" description="Polar residues" evidence="5">
    <location>
        <begin position="91"/>
        <end position="114"/>
    </location>
</feature>
<evidence type="ECO:0000256" key="1">
    <source>
        <dbReference type="ARBA" id="ARBA00023015"/>
    </source>
</evidence>
<evidence type="ECO:0000256" key="3">
    <source>
        <dbReference type="ARBA" id="ARBA00023163"/>
    </source>
</evidence>